<organism evidence="4 5">
    <name type="scientific">Desulfurobacterium thermolithotrophum (strain DSM 11699 / BSA)</name>
    <dbReference type="NCBI Taxonomy" id="868864"/>
    <lineage>
        <taxon>Bacteria</taxon>
        <taxon>Pseudomonadati</taxon>
        <taxon>Aquificota</taxon>
        <taxon>Aquificia</taxon>
        <taxon>Desulfurobacteriales</taxon>
        <taxon>Desulfurobacteriaceae</taxon>
        <taxon>Desulfurobacterium</taxon>
    </lineage>
</organism>
<dbReference type="InterPro" id="IPR043128">
    <property type="entry name" value="Rev_trsase/Diguanyl_cyclase"/>
</dbReference>
<dbReference type="InterPro" id="IPR036866">
    <property type="entry name" value="RibonucZ/Hydroxyglut_hydro"/>
</dbReference>
<evidence type="ECO:0000256" key="1">
    <source>
        <dbReference type="ARBA" id="ARBA00012528"/>
    </source>
</evidence>
<sequence>MDNIDLSKPVEIAENTYWVGSYIQDDFFQCHSYLIKNGKESILIDPGSLITFEETLKKLKYLINLDDIKYIVCHHQDPDLVSALPEIEKVFPDRERYIITHWRTYFLLRHYNLLTPFYLVDQHEFKLELENGKELKFILTPYMHYAGNIVTYDPETKVLFSSDIFGGWIEKNWSLFAKGEEYIEAIKTFHETYMPCKKIILHSIEKLKKLDIEVIAPQHGSIIKGKDFIKKIMLAVENFEYGKMIEAEKLESFRAKEHKRHILSIIKELTIKELFMSKILRIVERQISSVLPVKNIIAILKTNGHFYVYSKESNYIPRKLDKLKFDKDNFFIFENGNTKIFIEPRNSFSLSEEDREFLNSIASLIVHVAKREKWLLSIQEKKKLLKDKAYKDILTDLYRRELVKELIEKEFHRSKRYGYHFSVLMIDIDDFKKINDTYGHLLGDKVLKKVAEIIKNELRKSDIPIRYGGEEFLIILPHTNLEAARKIADRIRKAVEKTEIDGIKTSVSIGVADNSLSRKLEDIIKKADQALYTAKRMGKNKVVVATT</sequence>
<dbReference type="CDD" id="cd01949">
    <property type="entry name" value="GGDEF"/>
    <property type="match status" value="1"/>
</dbReference>
<dbReference type="EC" id="2.7.7.65" evidence="1"/>
<dbReference type="Proteomes" id="UP000007102">
    <property type="component" value="Chromosome"/>
</dbReference>
<dbReference type="Gene3D" id="3.60.15.10">
    <property type="entry name" value="Ribonuclease Z/Hydroxyacylglutathione hydrolase-like"/>
    <property type="match status" value="1"/>
</dbReference>
<dbReference type="InterPro" id="IPR000160">
    <property type="entry name" value="GGDEF_dom"/>
</dbReference>
<dbReference type="CDD" id="cd07709">
    <property type="entry name" value="flavodiiron_proteins_MBL-fold"/>
    <property type="match status" value="1"/>
</dbReference>
<dbReference type="PANTHER" id="PTHR45138:SF9">
    <property type="entry name" value="DIGUANYLATE CYCLASE DGCM-RELATED"/>
    <property type="match status" value="1"/>
</dbReference>
<dbReference type="SMART" id="SM00267">
    <property type="entry name" value="GGDEF"/>
    <property type="match status" value="1"/>
</dbReference>
<dbReference type="InterPro" id="IPR050469">
    <property type="entry name" value="Diguanylate_Cyclase"/>
</dbReference>
<keyword evidence="5" id="KW-1185">Reference proteome</keyword>
<evidence type="ECO:0000313" key="5">
    <source>
        <dbReference type="Proteomes" id="UP000007102"/>
    </source>
</evidence>
<dbReference type="GO" id="GO:0043709">
    <property type="term" value="P:cell adhesion involved in single-species biofilm formation"/>
    <property type="evidence" value="ECO:0007669"/>
    <property type="project" value="TreeGrafter"/>
</dbReference>
<dbReference type="InParanoid" id="F0S2R7"/>
<dbReference type="GO" id="GO:0005886">
    <property type="term" value="C:plasma membrane"/>
    <property type="evidence" value="ECO:0007669"/>
    <property type="project" value="TreeGrafter"/>
</dbReference>
<dbReference type="eggNOG" id="COG3706">
    <property type="taxonomic scope" value="Bacteria"/>
</dbReference>
<dbReference type="Pfam" id="PF00990">
    <property type="entry name" value="GGDEF"/>
    <property type="match status" value="1"/>
</dbReference>
<dbReference type="RefSeq" id="WP_013638097.1">
    <property type="nucleotide sequence ID" value="NC_015185.1"/>
</dbReference>
<dbReference type="eggNOG" id="COG0426">
    <property type="taxonomic scope" value="Bacteria"/>
</dbReference>
<dbReference type="SUPFAM" id="SSF55073">
    <property type="entry name" value="Nucleotide cyclase"/>
    <property type="match status" value="1"/>
</dbReference>
<dbReference type="GO" id="GO:1902201">
    <property type="term" value="P:negative regulation of bacterial-type flagellum-dependent cell motility"/>
    <property type="evidence" value="ECO:0007669"/>
    <property type="project" value="TreeGrafter"/>
</dbReference>
<dbReference type="EMBL" id="CP002543">
    <property type="protein sequence ID" value="ADY73139.1"/>
    <property type="molecule type" value="Genomic_DNA"/>
</dbReference>
<proteinExistence type="predicted"/>
<dbReference type="Pfam" id="PF19583">
    <property type="entry name" value="ODP"/>
    <property type="match status" value="1"/>
</dbReference>
<dbReference type="OrthoDB" id="9768433at2"/>
<dbReference type="InterPro" id="IPR029787">
    <property type="entry name" value="Nucleotide_cyclase"/>
</dbReference>
<name>F0S2R7_DESTD</name>
<dbReference type="PROSITE" id="PS50887">
    <property type="entry name" value="GGDEF"/>
    <property type="match status" value="1"/>
</dbReference>
<dbReference type="GO" id="GO:0052621">
    <property type="term" value="F:diguanylate cyclase activity"/>
    <property type="evidence" value="ECO:0007669"/>
    <property type="project" value="UniProtKB-EC"/>
</dbReference>
<reference evidence="5" key="2">
    <citation type="submission" date="2011-02" db="EMBL/GenBank/DDBJ databases">
        <title>The complete genome of Desulfurobacterium thermolithotrophum DSM 11699.</title>
        <authorList>
            <consortium name="US DOE Joint Genome Institute (JGI-PGF)"/>
            <person name="Lucas S."/>
            <person name="Copeland A."/>
            <person name="Lapidus A."/>
            <person name="Bruce D."/>
            <person name="Goodwin L."/>
            <person name="Pitluck S."/>
            <person name="Kyrpides N."/>
            <person name="Mavromatis K."/>
            <person name="Pagani I."/>
            <person name="Ivanova N."/>
            <person name="Mikhailova N."/>
            <person name="Daligault H."/>
            <person name="Detter J.C."/>
            <person name="Tapia R."/>
            <person name="Han C."/>
            <person name="Land M."/>
            <person name="Hauser L."/>
            <person name="Markowitz V."/>
            <person name="Cheng J.-F."/>
            <person name="Hugenholtz P."/>
            <person name="Woyke T."/>
            <person name="Wu D."/>
            <person name="Spring S."/>
            <person name="Brambilla E."/>
            <person name="Klenk H.-P."/>
            <person name="Eisen J.A."/>
        </authorList>
    </citation>
    <scope>NUCLEOTIDE SEQUENCE [LARGE SCALE GENOMIC DNA]</scope>
    <source>
        <strain evidence="5">DSM 11699 / BSA</strain>
    </source>
</reference>
<dbReference type="KEGG" id="dte:Dester_0486"/>
<dbReference type="Gene3D" id="3.30.70.270">
    <property type="match status" value="1"/>
</dbReference>
<comment type="catalytic activity">
    <reaction evidence="2">
        <text>2 GTP = 3',3'-c-di-GMP + 2 diphosphate</text>
        <dbReference type="Rhea" id="RHEA:24898"/>
        <dbReference type="ChEBI" id="CHEBI:33019"/>
        <dbReference type="ChEBI" id="CHEBI:37565"/>
        <dbReference type="ChEBI" id="CHEBI:58805"/>
        <dbReference type="EC" id="2.7.7.65"/>
    </reaction>
</comment>
<evidence type="ECO:0000256" key="2">
    <source>
        <dbReference type="ARBA" id="ARBA00034247"/>
    </source>
</evidence>
<dbReference type="InterPro" id="IPR045761">
    <property type="entry name" value="ODP_dom"/>
</dbReference>
<dbReference type="NCBIfam" id="TIGR00254">
    <property type="entry name" value="GGDEF"/>
    <property type="match status" value="1"/>
</dbReference>
<dbReference type="STRING" id="868864.Dester_0486"/>
<dbReference type="InterPro" id="IPR001279">
    <property type="entry name" value="Metallo-B-lactamas"/>
</dbReference>
<dbReference type="PANTHER" id="PTHR45138">
    <property type="entry name" value="REGULATORY COMPONENTS OF SENSORY TRANSDUCTION SYSTEM"/>
    <property type="match status" value="1"/>
</dbReference>
<evidence type="ECO:0000313" key="4">
    <source>
        <dbReference type="EMBL" id="ADY73139.1"/>
    </source>
</evidence>
<dbReference type="AlphaFoldDB" id="F0S2R7"/>
<evidence type="ECO:0000259" key="3">
    <source>
        <dbReference type="PROSITE" id="PS50887"/>
    </source>
</evidence>
<feature type="domain" description="GGDEF" evidence="3">
    <location>
        <begin position="419"/>
        <end position="547"/>
    </location>
</feature>
<dbReference type="SUPFAM" id="SSF56281">
    <property type="entry name" value="Metallo-hydrolase/oxidoreductase"/>
    <property type="match status" value="1"/>
</dbReference>
<dbReference type="FunFam" id="3.30.70.270:FF:000001">
    <property type="entry name" value="Diguanylate cyclase domain protein"/>
    <property type="match status" value="1"/>
</dbReference>
<reference evidence="4 5" key="1">
    <citation type="journal article" date="2011" name="Stand. Genomic Sci.">
        <title>Complete genome sequence of the thermophilic sulfur-reducer Desulfurobacterium thermolithotrophum type strain (BSA(T)) from a deep-sea hydrothermal vent.</title>
        <authorList>
            <person name="Goker M."/>
            <person name="Daligault H."/>
            <person name="Mwirichia R."/>
            <person name="Lapidus A."/>
            <person name="Lucas S."/>
            <person name="Deshpande S."/>
            <person name="Pagani I."/>
            <person name="Tapia R."/>
            <person name="Cheng J.F."/>
            <person name="Goodwin L."/>
            <person name="Pitluck S."/>
            <person name="Liolios K."/>
            <person name="Ivanova N."/>
            <person name="Mavromatis K."/>
            <person name="Mikhailova N."/>
            <person name="Pati A."/>
            <person name="Chen A."/>
            <person name="Palaniappan K."/>
            <person name="Han C."/>
            <person name="Land M."/>
            <person name="Hauser L."/>
            <person name="Pan C."/>
            <person name="Brambilla E.M."/>
            <person name="Rohde M."/>
            <person name="Spring S."/>
            <person name="Sikorski J."/>
            <person name="Wirth R."/>
            <person name="Detter J.C."/>
            <person name="Woyke T."/>
            <person name="Bristow J."/>
            <person name="Eisen J.A."/>
            <person name="Markowitz V."/>
            <person name="Hugenholtz P."/>
            <person name="Kyrpides N.C."/>
            <person name="Klenk H.P."/>
        </authorList>
    </citation>
    <scope>NUCLEOTIDE SEQUENCE [LARGE SCALE GENOMIC DNA]</scope>
    <source>
        <strain evidence="5">DSM 11699 / BSA</strain>
    </source>
</reference>
<dbReference type="HOGENOM" id="CLU_035803_0_0_0"/>
<gene>
    <name evidence="4" type="ordered locus">Dester_0486</name>
</gene>
<protein>
    <recommendedName>
        <fullName evidence="1">diguanylate cyclase</fullName>
        <ecNumber evidence="1">2.7.7.65</ecNumber>
    </recommendedName>
</protein>
<dbReference type="SMART" id="SM00849">
    <property type="entry name" value="Lactamase_B"/>
    <property type="match status" value="1"/>
</dbReference>
<accession>F0S2R7</accession>